<organism evidence="1 2">
    <name type="scientific">Neobittarella massiliensis</name>
    <name type="common">ex Bilen et al. 2018</name>
    <dbReference type="NCBI Taxonomy" id="2041842"/>
    <lineage>
        <taxon>Bacteria</taxon>
        <taxon>Bacillati</taxon>
        <taxon>Bacillota</taxon>
        <taxon>Clostridia</taxon>
        <taxon>Eubacteriales</taxon>
        <taxon>Oscillospiraceae</taxon>
        <taxon>Neobittarella (ex Bilen et al. 2018)</taxon>
    </lineage>
</organism>
<dbReference type="RefSeq" id="WP_186488728.1">
    <property type="nucleotide sequence ID" value="NZ_JACOGI010000004.1"/>
</dbReference>
<dbReference type="EMBL" id="JACOGI010000004">
    <property type="protein sequence ID" value="MBC3517326.1"/>
    <property type="molecule type" value="Genomic_DNA"/>
</dbReference>
<dbReference type="AlphaFoldDB" id="A0A8J6IRD1"/>
<sequence>MKQAVVKCDICGGYYVAQMAADGSPVFCCSNTPRCSSTKSVCEFVLAYIRQYGINVYRWGAHCWNCCEITPIYTYRLIRDLAWVSPFFNSFPEVMLGTLPSVDAFFIEHFDSVKGVGKAGRAVNTCIYCGAQQGQVFRINDHALFLKQQRARHANFCMGNIVYPDTAWIENDIKAIFDCS</sequence>
<gene>
    <name evidence="1" type="ORF">H8K20_13130</name>
</gene>
<dbReference type="Proteomes" id="UP000597668">
    <property type="component" value="Unassembled WGS sequence"/>
</dbReference>
<proteinExistence type="predicted"/>
<evidence type="ECO:0000313" key="2">
    <source>
        <dbReference type="Proteomes" id="UP000597668"/>
    </source>
</evidence>
<accession>A0A8J6IRD1</accession>
<keyword evidence="2" id="KW-1185">Reference proteome</keyword>
<name>A0A8J6IRD1_9FIRM</name>
<protein>
    <submittedName>
        <fullName evidence="1">Uncharacterized protein</fullName>
    </submittedName>
</protein>
<evidence type="ECO:0000313" key="1">
    <source>
        <dbReference type="EMBL" id="MBC3517326.1"/>
    </source>
</evidence>
<reference evidence="1" key="1">
    <citation type="submission" date="2020-08" db="EMBL/GenBank/DDBJ databases">
        <authorList>
            <person name="Liu C."/>
            <person name="Sun Q."/>
        </authorList>
    </citation>
    <scope>NUCLEOTIDE SEQUENCE</scope>
    <source>
        <strain evidence="1">NSJ-65</strain>
    </source>
</reference>
<comment type="caution">
    <text evidence="1">The sequence shown here is derived from an EMBL/GenBank/DDBJ whole genome shotgun (WGS) entry which is preliminary data.</text>
</comment>